<dbReference type="InterPro" id="IPR009080">
    <property type="entry name" value="tRNAsynth_Ia_anticodon-bd"/>
</dbReference>
<dbReference type="SUPFAM" id="SSF47323">
    <property type="entry name" value="Anticodon-binding domain of a subclass of class I aminoacyl-tRNA synthetases"/>
    <property type="match status" value="1"/>
</dbReference>
<proteinExistence type="predicted"/>
<dbReference type="Gene3D" id="3.40.50.620">
    <property type="entry name" value="HUPs"/>
    <property type="match status" value="1"/>
</dbReference>
<evidence type="ECO:0000256" key="2">
    <source>
        <dbReference type="ARBA" id="ARBA00022598"/>
    </source>
</evidence>
<evidence type="ECO:0000256" key="5">
    <source>
        <dbReference type="ARBA" id="ARBA00022833"/>
    </source>
</evidence>
<dbReference type="FunFam" id="3.40.50.620:FF:000451">
    <property type="entry name" value="Cysteine-tRNA ligase-like protein"/>
    <property type="match status" value="1"/>
</dbReference>
<evidence type="ECO:0000256" key="3">
    <source>
        <dbReference type="ARBA" id="ARBA00022723"/>
    </source>
</evidence>
<gene>
    <name evidence="8" type="ORF">OPV22_005357</name>
</gene>
<protein>
    <recommendedName>
        <fullName evidence="7">tRNA synthetases class I catalytic domain-containing protein</fullName>
    </recommendedName>
</protein>
<dbReference type="PRINTS" id="PR00983">
    <property type="entry name" value="TRNASYNTHCYS"/>
</dbReference>
<dbReference type="InterPro" id="IPR014729">
    <property type="entry name" value="Rossmann-like_a/b/a_fold"/>
</dbReference>
<dbReference type="EMBL" id="JAQQAF010000002">
    <property type="protein sequence ID" value="KAJ8504471.1"/>
    <property type="molecule type" value="Genomic_DNA"/>
</dbReference>
<sequence length="611" mass="68643">MFSPYGPPEWASAQSLRRLPAYDSAYRASRASQASGGRPTAARAALCDRSSCPTSPARGLLPPSAPSTRTTAIITEHKSRSSLRTAIADLTRPLRHAHYLFDYIVMAVVLSSLSFNNEAWKPDPLCLGSWDGSVLQLISSTELIRTLEEGFASSSSVAPNSPVRASGSFNRFGCLRVHCFPDRSIVIRNFLDPDENVDRCSYPRFGKGEEFYYDWVRLRRGRVLLRLEKIQRGRSFTSSVENRPSFRGTERVMERHTLLALSSSEVKIIKRANESGEDPLSLSRRFSEAFLQDVAKLRCLPPTHEPRVSDHIEQIKDMITKIMKNGYGYTIEGDVYFSIYNFPDYCQLSGRKLDDNCAGGGGRVSVDLRKQNPADFALWKAAKPGEPSWDSPWGPGRSGWHIECSAMSAQYLGDAFDIHGGGKDLIFPHHENELAQSRAACREHKVSYWMHNGFVNKDKQKMSKSDDNFFTIRDIIARQLETASDRVFYIYQTLYECQQALSPFCQENIQGQVPADIKELIDKFYSDFSASMSDDRHTAAVLDDLMEPLKAINSNLKKFKGKKQQRSLVLTLLALEKKVNDVLGILGLLGGSCAEVLQQLKDKAFMTRELL</sequence>
<evidence type="ECO:0000256" key="1">
    <source>
        <dbReference type="ARBA" id="ARBA00001947"/>
    </source>
</evidence>
<reference evidence="8 9" key="1">
    <citation type="submission" date="2022-12" db="EMBL/GenBank/DDBJ databases">
        <title>Chromosome-scale assembly of the Ensete ventricosum genome.</title>
        <authorList>
            <person name="Dussert Y."/>
            <person name="Stocks J."/>
            <person name="Wendawek A."/>
            <person name="Woldeyes F."/>
            <person name="Nichols R.A."/>
            <person name="Borrell J.S."/>
        </authorList>
    </citation>
    <scope>NUCLEOTIDE SEQUENCE [LARGE SCALE GENOMIC DNA]</scope>
    <source>
        <strain evidence="9">cv. Maze</strain>
        <tissue evidence="8">Seeds</tissue>
    </source>
</reference>
<dbReference type="SUPFAM" id="SSF52374">
    <property type="entry name" value="Nucleotidylyl transferase"/>
    <property type="match status" value="1"/>
</dbReference>
<comment type="caution">
    <text evidence="8">The sequence shown here is derived from an EMBL/GenBank/DDBJ whole genome shotgun (WGS) entry which is preliminary data.</text>
</comment>
<dbReference type="PANTHER" id="PTHR10890">
    <property type="entry name" value="CYSTEINYL-TRNA SYNTHETASE"/>
    <property type="match status" value="1"/>
</dbReference>
<evidence type="ECO:0000256" key="6">
    <source>
        <dbReference type="ARBA" id="ARBA00022840"/>
    </source>
</evidence>
<keyword evidence="9" id="KW-1185">Reference proteome</keyword>
<dbReference type="GO" id="GO:0005524">
    <property type="term" value="F:ATP binding"/>
    <property type="evidence" value="ECO:0007669"/>
    <property type="project" value="UniProtKB-KW"/>
</dbReference>
<name>A0AAV8RIA9_ENSVE</name>
<dbReference type="GO" id="GO:0006423">
    <property type="term" value="P:cysteinyl-tRNA aminoacylation"/>
    <property type="evidence" value="ECO:0007669"/>
    <property type="project" value="TreeGrafter"/>
</dbReference>
<keyword evidence="4" id="KW-0547">Nucleotide-binding</keyword>
<dbReference type="InterPro" id="IPR024909">
    <property type="entry name" value="Cys-tRNA/MSH_ligase"/>
</dbReference>
<evidence type="ECO:0000313" key="8">
    <source>
        <dbReference type="EMBL" id="KAJ8504471.1"/>
    </source>
</evidence>
<feature type="domain" description="tRNA synthetases class I catalytic" evidence="7">
    <location>
        <begin position="266"/>
        <end position="495"/>
    </location>
</feature>
<keyword evidence="6" id="KW-0067">ATP-binding</keyword>
<keyword evidence="5" id="KW-0862">Zinc</keyword>
<dbReference type="GO" id="GO:0004817">
    <property type="term" value="F:cysteine-tRNA ligase activity"/>
    <property type="evidence" value="ECO:0007669"/>
    <property type="project" value="TreeGrafter"/>
</dbReference>
<dbReference type="AlphaFoldDB" id="A0AAV8RIA9"/>
<dbReference type="Proteomes" id="UP001222027">
    <property type="component" value="Unassembled WGS sequence"/>
</dbReference>
<dbReference type="Pfam" id="PF01406">
    <property type="entry name" value="tRNA-synt_1e"/>
    <property type="match status" value="1"/>
</dbReference>
<evidence type="ECO:0000256" key="4">
    <source>
        <dbReference type="ARBA" id="ARBA00022741"/>
    </source>
</evidence>
<dbReference type="InterPro" id="IPR032678">
    <property type="entry name" value="tRNA-synt_1_cat_dom"/>
</dbReference>
<dbReference type="PANTHER" id="PTHR10890:SF26">
    <property type="entry name" value="CYSTEINE--TRNA LIGASE 1, CYTOPLASMIC-RELATED"/>
    <property type="match status" value="1"/>
</dbReference>
<organism evidence="8 9">
    <name type="scientific">Ensete ventricosum</name>
    <name type="common">Abyssinian banana</name>
    <name type="synonym">Musa ensete</name>
    <dbReference type="NCBI Taxonomy" id="4639"/>
    <lineage>
        <taxon>Eukaryota</taxon>
        <taxon>Viridiplantae</taxon>
        <taxon>Streptophyta</taxon>
        <taxon>Embryophyta</taxon>
        <taxon>Tracheophyta</taxon>
        <taxon>Spermatophyta</taxon>
        <taxon>Magnoliopsida</taxon>
        <taxon>Liliopsida</taxon>
        <taxon>Zingiberales</taxon>
        <taxon>Musaceae</taxon>
        <taxon>Ensete</taxon>
    </lineage>
</organism>
<dbReference type="GO" id="GO:0046872">
    <property type="term" value="F:metal ion binding"/>
    <property type="evidence" value="ECO:0007669"/>
    <property type="project" value="UniProtKB-KW"/>
</dbReference>
<keyword evidence="3" id="KW-0479">Metal-binding</keyword>
<evidence type="ECO:0000259" key="7">
    <source>
        <dbReference type="Pfam" id="PF01406"/>
    </source>
</evidence>
<keyword evidence="2" id="KW-0436">Ligase</keyword>
<dbReference type="GO" id="GO:0005737">
    <property type="term" value="C:cytoplasm"/>
    <property type="evidence" value="ECO:0007669"/>
    <property type="project" value="TreeGrafter"/>
</dbReference>
<accession>A0AAV8RIA9</accession>
<comment type="cofactor">
    <cofactor evidence="1">
        <name>Zn(2+)</name>
        <dbReference type="ChEBI" id="CHEBI:29105"/>
    </cofactor>
</comment>
<evidence type="ECO:0000313" key="9">
    <source>
        <dbReference type="Proteomes" id="UP001222027"/>
    </source>
</evidence>